<dbReference type="GO" id="GO:0008270">
    <property type="term" value="F:zinc ion binding"/>
    <property type="evidence" value="ECO:0007669"/>
    <property type="project" value="UniProtKB-KW"/>
</dbReference>
<keyword evidence="8" id="KW-1185">Reference proteome</keyword>
<dbReference type="AlphaFoldDB" id="A0A0M0JNN7"/>
<keyword evidence="3" id="KW-0862">Zinc</keyword>
<protein>
    <recommendedName>
        <fullName evidence="6">MYND-type domain-containing protein</fullName>
    </recommendedName>
</protein>
<proteinExistence type="predicted"/>
<evidence type="ECO:0000256" key="5">
    <source>
        <dbReference type="SAM" id="MobiDB-lite"/>
    </source>
</evidence>
<gene>
    <name evidence="7" type="ORF">Ctob_000819</name>
</gene>
<evidence type="ECO:0000256" key="3">
    <source>
        <dbReference type="ARBA" id="ARBA00022833"/>
    </source>
</evidence>
<keyword evidence="2 4" id="KW-0863">Zinc-finger</keyword>
<evidence type="ECO:0000313" key="8">
    <source>
        <dbReference type="Proteomes" id="UP000037460"/>
    </source>
</evidence>
<accession>A0A0M0JNN7</accession>
<dbReference type="Proteomes" id="UP000037460">
    <property type="component" value="Unassembled WGS sequence"/>
</dbReference>
<comment type="caution">
    <text evidence="7">The sequence shown here is derived from an EMBL/GenBank/DDBJ whole genome shotgun (WGS) entry which is preliminary data.</text>
</comment>
<name>A0A0M0JNN7_9EUKA</name>
<dbReference type="OrthoDB" id="2144390at2759"/>
<keyword evidence="1" id="KW-0479">Metal-binding</keyword>
<dbReference type="PROSITE" id="PS50865">
    <property type="entry name" value="ZF_MYND_2"/>
    <property type="match status" value="1"/>
</dbReference>
<dbReference type="PROSITE" id="PS01360">
    <property type="entry name" value="ZF_MYND_1"/>
    <property type="match status" value="1"/>
</dbReference>
<reference evidence="8" key="1">
    <citation type="journal article" date="2015" name="PLoS Genet.">
        <title>Genome Sequence and Transcriptome Analyses of Chrysochromulina tobin: Metabolic Tools for Enhanced Algal Fitness in the Prominent Order Prymnesiales (Haptophyceae).</title>
        <authorList>
            <person name="Hovde B.T."/>
            <person name="Deodato C.R."/>
            <person name="Hunsperger H.M."/>
            <person name="Ryken S.A."/>
            <person name="Yost W."/>
            <person name="Jha R.K."/>
            <person name="Patterson J."/>
            <person name="Monnat R.J. Jr."/>
            <person name="Barlow S.B."/>
            <person name="Starkenburg S.R."/>
            <person name="Cattolico R.A."/>
        </authorList>
    </citation>
    <scope>NUCLEOTIDE SEQUENCE</scope>
    <source>
        <strain evidence="8">CCMP291</strain>
    </source>
</reference>
<evidence type="ECO:0000256" key="1">
    <source>
        <dbReference type="ARBA" id="ARBA00022723"/>
    </source>
</evidence>
<feature type="compositionally biased region" description="Low complexity" evidence="5">
    <location>
        <begin position="96"/>
        <end position="106"/>
    </location>
</feature>
<evidence type="ECO:0000256" key="2">
    <source>
        <dbReference type="ARBA" id="ARBA00022771"/>
    </source>
</evidence>
<evidence type="ECO:0000259" key="6">
    <source>
        <dbReference type="PROSITE" id="PS50865"/>
    </source>
</evidence>
<organism evidence="7 8">
    <name type="scientific">Chrysochromulina tobinii</name>
    <dbReference type="NCBI Taxonomy" id="1460289"/>
    <lineage>
        <taxon>Eukaryota</taxon>
        <taxon>Haptista</taxon>
        <taxon>Haptophyta</taxon>
        <taxon>Prymnesiophyceae</taxon>
        <taxon>Prymnesiales</taxon>
        <taxon>Chrysochromulinaceae</taxon>
        <taxon>Chrysochromulina</taxon>
    </lineage>
</organism>
<feature type="region of interest" description="Disordered" evidence="5">
    <location>
        <begin position="90"/>
        <end position="120"/>
    </location>
</feature>
<evidence type="ECO:0000313" key="7">
    <source>
        <dbReference type="EMBL" id="KOO28199.1"/>
    </source>
</evidence>
<sequence length="445" mass="47683">MRRKEKLGAGTFDIASKPIREWSRRSVALSSFGSFVRDDAEEKLIEHVIAARAELGVTTNAELLILLESDFKGLTMSEVKKAASKATKRTGGACVPAAAEPIPAEKAPSKRQEKAQEKAKAAALPEHAAASPGLAIISGRAPYFQKAWWFDEAVPKTTGTLARFKAAFVRDAPAMGLSSEQIAQEQILFDVPFFFDLSGDDRQDLTTATSFLCNAMRLGISSLSVARLKVIIDCADALNALGNRVVDPGAVADALSPMGFPIRSEDILILTVALNLPAVCDAYVYSAPADKVIAWRCSLGLDVAKLDVAMRTIVMKPTATQKVVSRQVCFFCGASPLAASVCLTDCPRCGCVAYCSEEHRKIDHLIAHQLECGCKKGFVSAGVPVTPCRELGISRIATEISKEFSAMIPIEAPAASRISIVRHCCETEGMHGPCALPMGWNISPV</sequence>
<evidence type="ECO:0000256" key="4">
    <source>
        <dbReference type="PROSITE-ProRule" id="PRU00134"/>
    </source>
</evidence>
<dbReference type="InterPro" id="IPR002893">
    <property type="entry name" value="Znf_MYND"/>
</dbReference>
<feature type="compositionally biased region" description="Basic and acidic residues" evidence="5">
    <location>
        <begin position="107"/>
        <end position="120"/>
    </location>
</feature>
<dbReference type="SUPFAM" id="SSF144232">
    <property type="entry name" value="HIT/MYND zinc finger-like"/>
    <property type="match status" value="1"/>
</dbReference>
<feature type="domain" description="MYND-type" evidence="6">
    <location>
        <begin position="329"/>
        <end position="372"/>
    </location>
</feature>
<dbReference type="EMBL" id="JWZX01002605">
    <property type="protein sequence ID" value="KOO28199.1"/>
    <property type="molecule type" value="Genomic_DNA"/>
</dbReference>